<evidence type="ECO:0000313" key="4">
    <source>
        <dbReference type="WBParaSite" id="Csp11.Scaffold629.g8456.t3"/>
    </source>
</evidence>
<reference evidence="4" key="1">
    <citation type="submission" date="2016-11" db="UniProtKB">
        <authorList>
            <consortium name="WormBaseParasite"/>
        </authorList>
    </citation>
    <scope>IDENTIFICATION</scope>
</reference>
<dbReference type="eggNOG" id="KOG3668">
    <property type="taxonomic scope" value="Eukaryota"/>
</dbReference>
<name>A0A1I7UEA8_9PELO</name>
<evidence type="ECO:0000256" key="1">
    <source>
        <dbReference type="SAM" id="MobiDB-lite"/>
    </source>
</evidence>
<accession>A0A1I7UEA8</accession>
<protein>
    <submittedName>
        <fullName evidence="4">SET domain bifurcated histone lysine methyltransferase 2</fullName>
    </submittedName>
</protein>
<dbReference type="FunFam" id="3.30.530.20:FF:000069">
    <property type="entry name" value="Protein CBG22145"/>
    <property type="match status" value="1"/>
</dbReference>
<dbReference type="WBParaSite" id="Csp11.Scaffold629.g8456.t3">
    <property type="protein sequence ID" value="Csp11.Scaffold629.g8456.t3"/>
    <property type="gene ID" value="Csp11.Scaffold629.g8456"/>
</dbReference>
<feature type="region of interest" description="Disordered" evidence="1">
    <location>
        <begin position="160"/>
        <end position="188"/>
    </location>
</feature>
<dbReference type="PANTHER" id="PTHR10658:SF35">
    <property type="entry name" value="PHOSPHATIDYLINOSITOL TRANSFER PROTEIN"/>
    <property type="match status" value="1"/>
</dbReference>
<dbReference type="Proteomes" id="UP000095282">
    <property type="component" value="Unplaced"/>
</dbReference>
<dbReference type="PANTHER" id="PTHR10658">
    <property type="entry name" value="PHOSPHATIDYLINOSITOL TRANSFER PROTEIN"/>
    <property type="match status" value="1"/>
</dbReference>
<dbReference type="PRINTS" id="PR00391">
    <property type="entry name" value="PITRANSFER"/>
</dbReference>
<dbReference type="InterPro" id="IPR055261">
    <property type="entry name" value="PI_transfer_N"/>
</dbReference>
<dbReference type="Pfam" id="PF02121">
    <property type="entry name" value="IP_trans"/>
    <property type="match status" value="1"/>
</dbReference>
<dbReference type="InterPro" id="IPR001666">
    <property type="entry name" value="PI_transfer"/>
</dbReference>
<dbReference type="GO" id="GO:0035091">
    <property type="term" value="F:phosphatidylinositol binding"/>
    <property type="evidence" value="ECO:0007669"/>
    <property type="project" value="TreeGrafter"/>
</dbReference>
<keyword evidence="3" id="KW-1185">Reference proteome</keyword>
<dbReference type="InterPro" id="IPR023393">
    <property type="entry name" value="START-like_dom_sf"/>
</dbReference>
<dbReference type="GO" id="GO:0031210">
    <property type="term" value="F:phosphatidylcholine binding"/>
    <property type="evidence" value="ECO:0007669"/>
    <property type="project" value="TreeGrafter"/>
</dbReference>
<sequence>MKSNENVDLDLKAKRIVYQMTKELERTDFNDDFHTVLLSLKMSQIEKKAGFDGYLKLQNEVKESLKNYMNLGEKADLLSLLSGQQMKCLNQMLKKGRSRETESSGKERKIEENGEYFGEKVVAKKVQVVEVIEDPPRIPFGIPPLQVDELYDNLDDWDESDEWVSSQPGRSSSRIPEIPMEPVPKPVKEPEKNVKFEVIPPKKIVSRARQIQKNDAQIQTDEVVEKEEKEPEIQEKTQEYRIPLPLTVDEFERGLLYAVSACSRNETGGGEGAEFLVQEEFTSDTLRPGQTVTGTYTKKIYRLRSKAPWVLQKLLPPEAFEIHEESWNAYPYCKTVLTNPGYMKENFHQTIETLHLPDNGNSENPLDGPEKREIIWVDIADNEVFGAKNYKKEKDASLFEPECVERGPLDEDWIEEHDPIMCAYKLVSCHFKWTGLQRMMEKTIHKQYPRVFGLMHRDAYVLLDEWYNMSMESIREYEEETAHVLRKQLAEKEKRGTTCNDDENNNK</sequence>
<feature type="domain" description="Phosphatidylinositol transfer protein N-terminal" evidence="2">
    <location>
        <begin position="237"/>
        <end position="482"/>
    </location>
</feature>
<dbReference type="GO" id="GO:0008526">
    <property type="term" value="F:phosphatidylinositol transfer activity"/>
    <property type="evidence" value="ECO:0007669"/>
    <property type="project" value="TreeGrafter"/>
</dbReference>
<organism evidence="3 4">
    <name type="scientific">Caenorhabditis tropicalis</name>
    <dbReference type="NCBI Taxonomy" id="1561998"/>
    <lineage>
        <taxon>Eukaryota</taxon>
        <taxon>Metazoa</taxon>
        <taxon>Ecdysozoa</taxon>
        <taxon>Nematoda</taxon>
        <taxon>Chromadorea</taxon>
        <taxon>Rhabditida</taxon>
        <taxon>Rhabditina</taxon>
        <taxon>Rhabditomorpha</taxon>
        <taxon>Rhabditoidea</taxon>
        <taxon>Rhabditidae</taxon>
        <taxon>Peloderinae</taxon>
        <taxon>Caenorhabditis</taxon>
    </lineage>
</organism>
<dbReference type="GO" id="GO:0005737">
    <property type="term" value="C:cytoplasm"/>
    <property type="evidence" value="ECO:0007669"/>
    <property type="project" value="TreeGrafter"/>
</dbReference>
<evidence type="ECO:0000259" key="2">
    <source>
        <dbReference type="Pfam" id="PF02121"/>
    </source>
</evidence>
<dbReference type="GO" id="GO:0008525">
    <property type="term" value="F:phosphatidylcholine transporter activity"/>
    <property type="evidence" value="ECO:0007669"/>
    <property type="project" value="TreeGrafter"/>
</dbReference>
<dbReference type="Gene3D" id="3.30.530.20">
    <property type="match status" value="1"/>
</dbReference>
<evidence type="ECO:0000313" key="3">
    <source>
        <dbReference type="Proteomes" id="UP000095282"/>
    </source>
</evidence>
<dbReference type="AlphaFoldDB" id="A0A1I7UEA8"/>
<dbReference type="STRING" id="1561998.A0A1I7UEA8"/>
<proteinExistence type="predicted"/>
<dbReference type="SUPFAM" id="SSF55961">
    <property type="entry name" value="Bet v1-like"/>
    <property type="match status" value="1"/>
</dbReference>